<reference evidence="1 2" key="1">
    <citation type="submission" date="2019-01" db="EMBL/GenBank/DDBJ databases">
        <title>Draft genome sequences of three monokaryotic isolates of the white-rot basidiomycete fungus Dichomitus squalens.</title>
        <authorList>
            <consortium name="DOE Joint Genome Institute"/>
            <person name="Lopez S.C."/>
            <person name="Andreopoulos B."/>
            <person name="Pangilinan J."/>
            <person name="Lipzen A."/>
            <person name="Riley R."/>
            <person name="Ahrendt S."/>
            <person name="Ng V."/>
            <person name="Barry K."/>
            <person name="Daum C."/>
            <person name="Grigoriev I.V."/>
            <person name="Hilden K.S."/>
            <person name="Makela M.R."/>
            <person name="de Vries R.P."/>
        </authorList>
    </citation>
    <scope>NUCLEOTIDE SEQUENCE [LARGE SCALE GENOMIC DNA]</scope>
    <source>
        <strain evidence="1 2">CBS 464.89</strain>
    </source>
</reference>
<evidence type="ECO:0000313" key="2">
    <source>
        <dbReference type="Proteomes" id="UP000292082"/>
    </source>
</evidence>
<dbReference type="InterPro" id="IPR009486">
    <property type="entry name" value="Pur_nuclsid_perm"/>
</dbReference>
<dbReference type="Proteomes" id="UP000292082">
    <property type="component" value="Unassembled WGS sequence"/>
</dbReference>
<evidence type="ECO:0000313" key="1">
    <source>
        <dbReference type="EMBL" id="TBU60844.1"/>
    </source>
</evidence>
<gene>
    <name evidence="1" type="ORF">BD310DRAFT_975625</name>
</gene>
<dbReference type="PANTHER" id="PTHR38643">
    <property type="entry name" value="PURINE NUCLEOSIDE PERMEASE C285.05-RELATED"/>
    <property type="match status" value="1"/>
</dbReference>
<dbReference type="Pfam" id="PF06516">
    <property type="entry name" value="NUP"/>
    <property type="match status" value="1"/>
</dbReference>
<accession>A0A4Q9Q2P3</accession>
<name>A0A4Q9Q2P3_9APHY</name>
<protein>
    <submittedName>
        <fullName evidence="1">Purine nucleoside permease-domain-containing protein</fullName>
    </submittedName>
</protein>
<proteinExistence type="predicted"/>
<dbReference type="EMBL" id="ML145102">
    <property type="protein sequence ID" value="TBU60844.1"/>
    <property type="molecule type" value="Genomic_DNA"/>
</dbReference>
<dbReference type="PANTHER" id="PTHR38643:SF1">
    <property type="entry name" value="PURINE NUCLEOSIDE PERMEASE C285.05-RELATED"/>
    <property type="match status" value="1"/>
</dbReference>
<sequence length="176" mass="19449">MVPAANLDTFVSTFLYTSLQSTSLYPITSTLTRPTHVGNLVFDLACNIAIAGLPQHTPVVLSANICQFSTEEGEINAGILGSVAFARFLEQVALQYEIDERELLDWFSTGCEPQGTTVPGPWPLYMYGAEAFELNDALRQRAVALVRRAKLDDAARAHQDRQPFANEPECVRYSHV</sequence>
<dbReference type="AlphaFoldDB" id="A0A4Q9Q2P3"/>
<keyword evidence="2" id="KW-1185">Reference proteome</keyword>
<dbReference type="STRING" id="114155.A0A4Q9Q2P3"/>
<dbReference type="GO" id="GO:0005783">
    <property type="term" value="C:endoplasmic reticulum"/>
    <property type="evidence" value="ECO:0007669"/>
    <property type="project" value="TreeGrafter"/>
</dbReference>
<organism evidence="1 2">
    <name type="scientific">Dichomitus squalens</name>
    <dbReference type="NCBI Taxonomy" id="114155"/>
    <lineage>
        <taxon>Eukaryota</taxon>
        <taxon>Fungi</taxon>
        <taxon>Dikarya</taxon>
        <taxon>Basidiomycota</taxon>
        <taxon>Agaricomycotina</taxon>
        <taxon>Agaricomycetes</taxon>
        <taxon>Polyporales</taxon>
        <taxon>Polyporaceae</taxon>
        <taxon>Dichomitus</taxon>
    </lineage>
</organism>
<dbReference type="GO" id="GO:0055085">
    <property type="term" value="P:transmembrane transport"/>
    <property type="evidence" value="ECO:0007669"/>
    <property type="project" value="InterPro"/>
</dbReference>